<dbReference type="InterPro" id="IPR017927">
    <property type="entry name" value="FAD-bd_FR_type"/>
</dbReference>
<keyword evidence="2" id="KW-0001">2Fe-2S</keyword>
<protein>
    <submittedName>
        <fullName evidence="9">PDR/VanB family oxidoreductase</fullName>
    </submittedName>
</protein>
<evidence type="ECO:0000259" key="7">
    <source>
        <dbReference type="PROSITE" id="PS51085"/>
    </source>
</evidence>
<dbReference type="PRINTS" id="PR00409">
    <property type="entry name" value="PHDIOXRDTASE"/>
</dbReference>
<keyword evidence="4" id="KW-0560">Oxidoreductase</keyword>
<dbReference type="Gene3D" id="3.10.20.30">
    <property type="match status" value="1"/>
</dbReference>
<dbReference type="PANTHER" id="PTHR47354:SF1">
    <property type="entry name" value="CARNITINE MONOOXYGENASE REDUCTASE SUBUNIT"/>
    <property type="match status" value="1"/>
</dbReference>
<keyword evidence="3" id="KW-0479">Metal-binding</keyword>
<evidence type="ECO:0000256" key="5">
    <source>
        <dbReference type="ARBA" id="ARBA00023004"/>
    </source>
</evidence>
<feature type="domain" description="2Fe-2S ferredoxin-type" evidence="7">
    <location>
        <begin position="236"/>
        <end position="321"/>
    </location>
</feature>
<comment type="caution">
    <text evidence="9">The sequence shown here is derived from an EMBL/GenBank/DDBJ whole genome shotgun (WGS) entry which is preliminary data.</text>
</comment>
<keyword evidence="10" id="KW-1185">Reference proteome</keyword>
<dbReference type="SUPFAM" id="SSF54292">
    <property type="entry name" value="2Fe-2S ferredoxin-like"/>
    <property type="match status" value="1"/>
</dbReference>
<accession>A0ABT6ATT7</accession>
<keyword evidence="5" id="KW-0408">Iron</keyword>
<dbReference type="InterPro" id="IPR017938">
    <property type="entry name" value="Riboflavin_synthase-like_b-brl"/>
</dbReference>
<evidence type="ECO:0000313" key="10">
    <source>
        <dbReference type="Proteomes" id="UP001216674"/>
    </source>
</evidence>
<dbReference type="PANTHER" id="PTHR47354">
    <property type="entry name" value="NADH OXIDOREDUCTASE HCR"/>
    <property type="match status" value="1"/>
</dbReference>
<proteinExistence type="predicted"/>
<dbReference type="Pfam" id="PF00111">
    <property type="entry name" value="Fer2"/>
    <property type="match status" value="1"/>
</dbReference>
<dbReference type="SUPFAM" id="SSF52343">
    <property type="entry name" value="Ferredoxin reductase-like, C-terminal NADP-linked domain"/>
    <property type="match status" value="1"/>
</dbReference>
<dbReference type="InterPro" id="IPR039261">
    <property type="entry name" value="FNR_nucleotide-bd"/>
</dbReference>
<dbReference type="InterPro" id="IPR012675">
    <property type="entry name" value="Beta-grasp_dom_sf"/>
</dbReference>
<dbReference type="RefSeq" id="WP_276266637.1">
    <property type="nucleotide sequence ID" value="NZ_JARJLM010000404.1"/>
</dbReference>
<dbReference type="SUPFAM" id="SSF63380">
    <property type="entry name" value="Riboflavin synthase domain-like"/>
    <property type="match status" value="1"/>
</dbReference>
<evidence type="ECO:0000256" key="6">
    <source>
        <dbReference type="ARBA" id="ARBA00023014"/>
    </source>
</evidence>
<dbReference type="EMBL" id="JARJLM010000404">
    <property type="protein sequence ID" value="MDF3836033.1"/>
    <property type="molecule type" value="Genomic_DNA"/>
</dbReference>
<dbReference type="InterPro" id="IPR050415">
    <property type="entry name" value="MRET"/>
</dbReference>
<dbReference type="PROSITE" id="PS51384">
    <property type="entry name" value="FAD_FR"/>
    <property type="match status" value="1"/>
</dbReference>
<dbReference type="Proteomes" id="UP001216674">
    <property type="component" value="Unassembled WGS sequence"/>
</dbReference>
<keyword evidence="6" id="KW-0411">Iron-sulfur</keyword>
<dbReference type="Gene3D" id="3.40.50.80">
    <property type="entry name" value="Nucleotide-binding domain of ferredoxin-NADP reductase (FNR) module"/>
    <property type="match status" value="1"/>
</dbReference>
<organism evidence="9 10">
    <name type="scientific">Cupriavidus basilensis</name>
    <dbReference type="NCBI Taxonomy" id="68895"/>
    <lineage>
        <taxon>Bacteria</taxon>
        <taxon>Pseudomonadati</taxon>
        <taxon>Pseudomonadota</taxon>
        <taxon>Betaproteobacteria</taxon>
        <taxon>Burkholderiales</taxon>
        <taxon>Burkholderiaceae</taxon>
        <taxon>Cupriavidus</taxon>
    </lineage>
</organism>
<evidence type="ECO:0000259" key="8">
    <source>
        <dbReference type="PROSITE" id="PS51384"/>
    </source>
</evidence>
<evidence type="ECO:0000256" key="3">
    <source>
        <dbReference type="ARBA" id="ARBA00022723"/>
    </source>
</evidence>
<evidence type="ECO:0000313" key="9">
    <source>
        <dbReference type="EMBL" id="MDF3836033.1"/>
    </source>
</evidence>
<dbReference type="Gene3D" id="2.40.30.10">
    <property type="entry name" value="Translation factors"/>
    <property type="match status" value="1"/>
</dbReference>
<dbReference type="PROSITE" id="PS51085">
    <property type="entry name" value="2FE2S_FER_2"/>
    <property type="match status" value="1"/>
</dbReference>
<dbReference type="InterPro" id="IPR001041">
    <property type="entry name" value="2Fe-2S_ferredoxin-type"/>
</dbReference>
<dbReference type="InterPro" id="IPR036010">
    <property type="entry name" value="2Fe-2S_ferredoxin-like_sf"/>
</dbReference>
<evidence type="ECO:0000256" key="1">
    <source>
        <dbReference type="ARBA" id="ARBA00022630"/>
    </source>
</evidence>
<reference evidence="9 10" key="1">
    <citation type="submission" date="2023-03" db="EMBL/GenBank/DDBJ databases">
        <title>Draft assemblies of triclosan tolerant bacteria isolated from returned activated sludge.</title>
        <authorList>
            <person name="Van Hamelsveld S."/>
        </authorList>
    </citation>
    <scope>NUCLEOTIDE SEQUENCE [LARGE SCALE GENOMIC DNA]</scope>
    <source>
        <strain evidence="9 10">GW210010_S58</strain>
    </source>
</reference>
<keyword evidence="1" id="KW-0285">Flavoprotein</keyword>
<evidence type="ECO:0000256" key="4">
    <source>
        <dbReference type="ARBA" id="ARBA00023002"/>
    </source>
</evidence>
<feature type="domain" description="FAD-binding FR-type" evidence="8">
    <location>
        <begin position="5"/>
        <end position="107"/>
    </location>
</feature>
<dbReference type="CDD" id="cd06185">
    <property type="entry name" value="PDR_like"/>
    <property type="match status" value="1"/>
</dbReference>
<sequence>MPAPPDLLELVVAARAPQAEGVAWLELRDPRGAPLPPFTPGAHIDLYLPGGLVRQYSLCNDSEERDRYCLGVGLAPDSRGGSRYVHFALQSGARVAVGYPRARFGLAPAAGRHRFIAGGIGITPFLSMIHWCERHGADWELLYCVRSRGRAGWREALLGHGARARLHADDEHGGPADILAWLDGQRPGDHVYCCGPGPLMDAVADAAGRLGMARGSVHFERFAAPGETVRQGDRAFTISLRRSGLELQVPADASMLDAVEAAGIATPSSCREGLCRSCEVTLLAGIADHRDYVLSDEERAAQRSVMLCVSRACTERLELDL</sequence>
<evidence type="ECO:0000256" key="2">
    <source>
        <dbReference type="ARBA" id="ARBA00022714"/>
    </source>
</evidence>
<dbReference type="CDD" id="cd00207">
    <property type="entry name" value="fer2"/>
    <property type="match status" value="1"/>
</dbReference>
<gene>
    <name evidence="9" type="ORF">P3W85_24220</name>
</gene>
<name>A0ABT6ATT7_9BURK</name>